<dbReference type="SUPFAM" id="SSF56112">
    <property type="entry name" value="Protein kinase-like (PK-like)"/>
    <property type="match status" value="1"/>
</dbReference>
<dbReference type="CDD" id="cd14014">
    <property type="entry name" value="STKc_PknB_like"/>
    <property type="match status" value="1"/>
</dbReference>
<reference evidence="15 16" key="1">
    <citation type="submission" date="2020-07" db="EMBL/GenBank/DDBJ databases">
        <authorList>
            <person name="Feng H."/>
        </authorList>
    </citation>
    <scope>NUCLEOTIDE SEQUENCE [LARGE SCALE GENOMIC DNA]</scope>
    <source>
        <strain evidence="16">s-11</strain>
    </source>
</reference>
<dbReference type="PROSITE" id="PS00108">
    <property type="entry name" value="PROTEIN_KINASE_ST"/>
    <property type="match status" value="1"/>
</dbReference>
<comment type="caution">
    <text evidence="15">The sequence shown here is derived from an EMBL/GenBank/DDBJ whole genome shotgun (WGS) entry which is preliminary data.</text>
</comment>
<keyword evidence="8" id="KW-0812">Transmembrane</keyword>
<dbReference type="EC" id="2.7.11.1" evidence="1"/>
<evidence type="ECO:0000256" key="7">
    <source>
        <dbReference type="ARBA" id="ARBA00022840"/>
    </source>
</evidence>
<dbReference type="PANTHER" id="PTHR43289">
    <property type="entry name" value="MITOGEN-ACTIVATED PROTEIN KINASE KINASE KINASE 20-RELATED"/>
    <property type="match status" value="1"/>
</dbReference>
<evidence type="ECO:0000256" key="11">
    <source>
        <dbReference type="ARBA" id="ARBA00060432"/>
    </source>
</evidence>
<dbReference type="Gene3D" id="1.10.510.10">
    <property type="entry name" value="Transferase(Phosphotransferase) domain 1"/>
    <property type="match status" value="1"/>
</dbReference>
<evidence type="ECO:0000256" key="12">
    <source>
        <dbReference type="ARBA" id="ARBA00070041"/>
    </source>
</evidence>
<evidence type="ECO:0000256" key="2">
    <source>
        <dbReference type="ARBA" id="ARBA00022527"/>
    </source>
</evidence>
<dbReference type="InterPro" id="IPR008271">
    <property type="entry name" value="Ser/Thr_kinase_AS"/>
</dbReference>
<dbReference type="Gene3D" id="3.30.200.20">
    <property type="entry name" value="Phosphorylase Kinase, domain 1"/>
    <property type="match status" value="1"/>
</dbReference>
<keyword evidence="2 15" id="KW-0723">Serine/threonine-protein kinase</keyword>
<dbReference type="PANTHER" id="PTHR43289:SF34">
    <property type="entry name" value="SERINE_THREONINE-PROTEIN KINASE YBDM-RELATED"/>
    <property type="match status" value="1"/>
</dbReference>
<dbReference type="InterPro" id="IPR000719">
    <property type="entry name" value="Prot_kinase_dom"/>
</dbReference>
<feature type="domain" description="Protein kinase" evidence="14">
    <location>
        <begin position="10"/>
        <end position="281"/>
    </location>
</feature>
<organism evidence="15 16">
    <name type="scientific">Thermoactinomyces daqus</name>
    <dbReference type="NCBI Taxonomy" id="1329516"/>
    <lineage>
        <taxon>Bacteria</taxon>
        <taxon>Bacillati</taxon>
        <taxon>Bacillota</taxon>
        <taxon>Bacilli</taxon>
        <taxon>Bacillales</taxon>
        <taxon>Thermoactinomycetaceae</taxon>
        <taxon>Thermoactinomyces</taxon>
    </lineage>
</organism>
<keyword evidence="3" id="KW-0309">Germination</keyword>
<comment type="subcellular location">
    <subcellularLocation>
        <location evidence="11">Spore membrane</location>
        <topology evidence="11">Single-pass type II membrane protein</topology>
    </subcellularLocation>
</comment>
<sequence>MEGMRLAGRYEILHLLGGGGMAVVYKAKDLLLDRFVAVKVMNDSLGHDPDFVRRFIREAKAAGSLSHANVVSIYDVGREGDIFYMVMECVEGPSLIEVIRKEGTLTPEKTVMIASQICDALAHAHKNGIIHRDIKPHNILVSPDELYKVTDFGISYTPRASTITQKGYVMGSAHYFSPEQASGGEIHFSSDLYSLGIVIYEMLTGSVPFDGESSISVALKHIHDPVPDPRELNPRIPEELCQVIMKALEKDPLKRYQTAQEMKQALQQAVMIFNPPQHDYVSQVSQEIKQPPHRGRKYWLRGVAAVSGVLLLFLGYQAFGAGYLESDQPTNGSPVQAVQQGKQIPKEHGDHKWWKELPKESREENEAFRDIRVSGSNGNYKVTLKVGDFPEDTFYYDLFVVDSYSSQRVDQGISVHIKHKPDQRYTTKTVTVTIPEQHLPDWGIAKIMFYRLGENGRKIYATDNLLQMWGPLPKSVEEKRDRSSAL</sequence>
<dbReference type="OrthoDB" id="9788659at2"/>
<evidence type="ECO:0000313" key="15">
    <source>
        <dbReference type="EMBL" id="MBA4541891.1"/>
    </source>
</evidence>
<dbReference type="SMART" id="SM00220">
    <property type="entry name" value="S_TKc"/>
    <property type="match status" value="1"/>
</dbReference>
<proteinExistence type="predicted"/>
<evidence type="ECO:0000256" key="13">
    <source>
        <dbReference type="PROSITE-ProRule" id="PRU10141"/>
    </source>
</evidence>
<evidence type="ECO:0000256" key="3">
    <source>
        <dbReference type="ARBA" id="ARBA00022544"/>
    </source>
</evidence>
<evidence type="ECO:0000256" key="9">
    <source>
        <dbReference type="ARBA" id="ARBA00047899"/>
    </source>
</evidence>
<evidence type="ECO:0000256" key="6">
    <source>
        <dbReference type="ARBA" id="ARBA00022777"/>
    </source>
</evidence>
<keyword evidence="5 13" id="KW-0547">Nucleotide-binding</keyword>
<evidence type="ECO:0000256" key="10">
    <source>
        <dbReference type="ARBA" id="ARBA00048679"/>
    </source>
</evidence>
<evidence type="ECO:0000259" key="14">
    <source>
        <dbReference type="PROSITE" id="PS50011"/>
    </source>
</evidence>
<comment type="catalytic activity">
    <reaction evidence="10">
        <text>L-seryl-[protein] + ATP = O-phospho-L-seryl-[protein] + ADP + H(+)</text>
        <dbReference type="Rhea" id="RHEA:17989"/>
        <dbReference type="Rhea" id="RHEA-COMP:9863"/>
        <dbReference type="Rhea" id="RHEA-COMP:11604"/>
        <dbReference type="ChEBI" id="CHEBI:15378"/>
        <dbReference type="ChEBI" id="CHEBI:29999"/>
        <dbReference type="ChEBI" id="CHEBI:30616"/>
        <dbReference type="ChEBI" id="CHEBI:83421"/>
        <dbReference type="ChEBI" id="CHEBI:456216"/>
        <dbReference type="EC" id="2.7.11.1"/>
    </reaction>
</comment>
<dbReference type="RefSeq" id="WP_052154096.1">
    <property type="nucleotide sequence ID" value="NZ_JACEIP010000003.1"/>
</dbReference>
<dbReference type="AlphaFoldDB" id="A0A7W2AGQ1"/>
<dbReference type="FunFam" id="1.10.510.10:FF:000021">
    <property type="entry name" value="Serine/threonine protein kinase"/>
    <property type="match status" value="1"/>
</dbReference>
<evidence type="ECO:0000256" key="8">
    <source>
        <dbReference type="ARBA" id="ARBA00022968"/>
    </source>
</evidence>
<dbReference type="GO" id="GO:0009847">
    <property type="term" value="P:spore germination"/>
    <property type="evidence" value="ECO:0007669"/>
    <property type="project" value="UniProtKB-ARBA"/>
</dbReference>
<dbReference type="FunFam" id="3.30.200.20:FF:000035">
    <property type="entry name" value="Serine/threonine protein kinase Stk1"/>
    <property type="match status" value="1"/>
</dbReference>
<gene>
    <name evidence="15" type="ORF">H1164_03110</name>
</gene>
<accession>A0A7W2AGQ1</accession>
<keyword evidence="7 13" id="KW-0067">ATP-binding</keyword>
<dbReference type="PROSITE" id="PS50011">
    <property type="entry name" value="PROTEIN_KINASE_DOM"/>
    <property type="match status" value="1"/>
</dbReference>
<keyword evidence="6 15" id="KW-0418">Kinase</keyword>
<protein>
    <recommendedName>
        <fullName evidence="12">Serine/threonine-protein kinase PrkC</fullName>
        <ecNumber evidence="1">2.7.11.1</ecNumber>
    </recommendedName>
</protein>
<keyword evidence="8" id="KW-0735">Signal-anchor</keyword>
<evidence type="ECO:0000256" key="5">
    <source>
        <dbReference type="ARBA" id="ARBA00022741"/>
    </source>
</evidence>
<evidence type="ECO:0000313" key="16">
    <source>
        <dbReference type="Proteomes" id="UP000530514"/>
    </source>
</evidence>
<dbReference type="GO" id="GO:0007165">
    <property type="term" value="P:signal transduction"/>
    <property type="evidence" value="ECO:0007669"/>
    <property type="project" value="UniProtKB-ARBA"/>
</dbReference>
<dbReference type="InterPro" id="IPR011009">
    <property type="entry name" value="Kinase-like_dom_sf"/>
</dbReference>
<feature type="binding site" evidence="13">
    <location>
        <position position="39"/>
    </location>
    <ligand>
        <name>ATP</name>
        <dbReference type="ChEBI" id="CHEBI:30616"/>
    </ligand>
</feature>
<dbReference type="PROSITE" id="PS00107">
    <property type="entry name" value="PROTEIN_KINASE_ATP"/>
    <property type="match status" value="1"/>
</dbReference>
<dbReference type="EMBL" id="JACEIP010000003">
    <property type="protein sequence ID" value="MBA4541891.1"/>
    <property type="molecule type" value="Genomic_DNA"/>
</dbReference>
<dbReference type="GO" id="GO:0005524">
    <property type="term" value="F:ATP binding"/>
    <property type="evidence" value="ECO:0007669"/>
    <property type="project" value="UniProtKB-UniRule"/>
</dbReference>
<evidence type="ECO:0000256" key="4">
    <source>
        <dbReference type="ARBA" id="ARBA00022679"/>
    </source>
</evidence>
<dbReference type="Proteomes" id="UP000530514">
    <property type="component" value="Unassembled WGS sequence"/>
</dbReference>
<comment type="catalytic activity">
    <reaction evidence="9">
        <text>L-threonyl-[protein] + ATP = O-phospho-L-threonyl-[protein] + ADP + H(+)</text>
        <dbReference type="Rhea" id="RHEA:46608"/>
        <dbReference type="Rhea" id="RHEA-COMP:11060"/>
        <dbReference type="Rhea" id="RHEA-COMP:11605"/>
        <dbReference type="ChEBI" id="CHEBI:15378"/>
        <dbReference type="ChEBI" id="CHEBI:30013"/>
        <dbReference type="ChEBI" id="CHEBI:30616"/>
        <dbReference type="ChEBI" id="CHEBI:61977"/>
        <dbReference type="ChEBI" id="CHEBI:456216"/>
        <dbReference type="EC" id="2.7.11.1"/>
    </reaction>
</comment>
<evidence type="ECO:0000256" key="1">
    <source>
        <dbReference type="ARBA" id="ARBA00012513"/>
    </source>
</evidence>
<keyword evidence="16" id="KW-1185">Reference proteome</keyword>
<dbReference type="GO" id="GO:0004674">
    <property type="term" value="F:protein serine/threonine kinase activity"/>
    <property type="evidence" value="ECO:0007669"/>
    <property type="project" value="UniProtKB-KW"/>
</dbReference>
<name>A0A7W2AGQ1_9BACL</name>
<keyword evidence="4" id="KW-0808">Transferase</keyword>
<dbReference type="Pfam" id="PF00069">
    <property type="entry name" value="Pkinase"/>
    <property type="match status" value="1"/>
</dbReference>
<dbReference type="InterPro" id="IPR017441">
    <property type="entry name" value="Protein_kinase_ATP_BS"/>
</dbReference>
<dbReference type="GO" id="GO:0071224">
    <property type="term" value="P:cellular response to peptidoglycan"/>
    <property type="evidence" value="ECO:0007669"/>
    <property type="project" value="UniProtKB-ARBA"/>
</dbReference>